<evidence type="ECO:0000259" key="6">
    <source>
        <dbReference type="PROSITE" id="PS50931"/>
    </source>
</evidence>
<accession>A0A7X9ZY66</accession>
<feature type="region of interest" description="Disordered" evidence="5">
    <location>
        <begin position="407"/>
        <end position="461"/>
    </location>
</feature>
<gene>
    <name evidence="7" type="ORF">HHL14_17370</name>
</gene>
<dbReference type="Gene3D" id="3.40.190.290">
    <property type="match status" value="1"/>
</dbReference>
<keyword evidence="4" id="KW-0804">Transcription</keyword>
<reference evidence="7 8" key="1">
    <citation type="submission" date="2020-04" db="EMBL/GenBank/DDBJ databases">
        <title>Paraburkholderia sp. G-4-1-8 isolated from soil.</title>
        <authorList>
            <person name="Dahal R.H."/>
        </authorList>
    </citation>
    <scope>NUCLEOTIDE SEQUENCE [LARGE SCALE GENOMIC DNA]</scope>
    <source>
        <strain evidence="7 8">G-4-1-8</strain>
    </source>
</reference>
<comment type="caution">
    <text evidence="7">The sequence shown here is derived from an EMBL/GenBank/DDBJ whole genome shotgun (WGS) entry which is preliminary data.</text>
</comment>
<keyword evidence="2" id="KW-0805">Transcription regulation</keyword>
<evidence type="ECO:0000256" key="5">
    <source>
        <dbReference type="SAM" id="MobiDB-lite"/>
    </source>
</evidence>
<dbReference type="InterPro" id="IPR036388">
    <property type="entry name" value="WH-like_DNA-bd_sf"/>
</dbReference>
<keyword evidence="8" id="KW-1185">Reference proteome</keyword>
<dbReference type="EMBL" id="JABBFZ010000010">
    <property type="protein sequence ID" value="NML32601.1"/>
    <property type="molecule type" value="Genomic_DNA"/>
</dbReference>
<sequence length="461" mass="50779">MRRIETTASEKDLPSIWQLRVFETVARHENVTQASQELLRSQPATTSCVAALEGMLGVALFERSPTGTYLTPVGVAALVRTRKILQFAEEAAQLVVSTRKVSPLALASSITRTQMRCLIAIEECGSFRAAARMLGITEASLQRAARTLEQNLGGQLYRHTSSGINTTEVGSEFARRLKLVSSQIAALAETVTTYEFPKERTVTVGVLLLDPTILIVNAIRSLSAQFPDARVVVLSGTYETLLNKLLRGEIDFMLGLLKQPGKAFDFVEEPLYHERYCVVASREHPLTRHNAITVDDLTRYQWVLPPKGSPRREAYEHIFAETTPPPASIETYSLSTIRITLYDAEMLTVLSWTEVLSERRFGFIAPLPVDVPWDGPIVGITTKRDWRPNDVQAAFLHHLKRNATAIAGESTVEPESAAREAVPKAAVPEQPSTRSVRSAEAAGAAKSPRNRKPAARKARGA</sequence>
<evidence type="ECO:0000256" key="2">
    <source>
        <dbReference type="ARBA" id="ARBA00023015"/>
    </source>
</evidence>
<dbReference type="GO" id="GO:0003700">
    <property type="term" value="F:DNA-binding transcription factor activity"/>
    <property type="evidence" value="ECO:0007669"/>
    <property type="project" value="InterPro"/>
</dbReference>
<evidence type="ECO:0000256" key="4">
    <source>
        <dbReference type="ARBA" id="ARBA00023163"/>
    </source>
</evidence>
<dbReference type="SUPFAM" id="SSF46785">
    <property type="entry name" value="Winged helix' DNA-binding domain"/>
    <property type="match status" value="2"/>
</dbReference>
<dbReference type="PROSITE" id="PS50931">
    <property type="entry name" value="HTH_LYSR"/>
    <property type="match status" value="2"/>
</dbReference>
<feature type="domain" description="HTH lysR-type" evidence="6">
    <location>
        <begin position="18"/>
        <end position="71"/>
    </location>
</feature>
<dbReference type="PANTHER" id="PTHR30126:SF98">
    <property type="entry name" value="HTH-TYPE TRANSCRIPTIONAL ACTIVATOR BAUR"/>
    <property type="match status" value="1"/>
</dbReference>
<dbReference type="Proteomes" id="UP000583127">
    <property type="component" value="Unassembled WGS sequence"/>
</dbReference>
<comment type="similarity">
    <text evidence="1">Belongs to the LysR transcriptional regulatory family.</text>
</comment>
<evidence type="ECO:0000313" key="7">
    <source>
        <dbReference type="EMBL" id="NML32601.1"/>
    </source>
</evidence>
<dbReference type="Pfam" id="PF00126">
    <property type="entry name" value="HTH_1"/>
    <property type="match status" value="2"/>
</dbReference>
<dbReference type="AlphaFoldDB" id="A0A7X9ZY66"/>
<dbReference type="RefSeq" id="WP_169498859.1">
    <property type="nucleotide sequence ID" value="NZ_JABBFZ010000010.1"/>
</dbReference>
<evidence type="ECO:0000313" key="8">
    <source>
        <dbReference type="Proteomes" id="UP000583127"/>
    </source>
</evidence>
<dbReference type="InterPro" id="IPR005119">
    <property type="entry name" value="LysR_subst-bd"/>
</dbReference>
<proteinExistence type="inferred from homology"/>
<dbReference type="Pfam" id="PF03466">
    <property type="entry name" value="LysR_substrate"/>
    <property type="match status" value="1"/>
</dbReference>
<dbReference type="PANTHER" id="PTHR30126">
    <property type="entry name" value="HTH-TYPE TRANSCRIPTIONAL REGULATOR"/>
    <property type="match status" value="1"/>
</dbReference>
<keyword evidence="3" id="KW-0238">DNA-binding</keyword>
<dbReference type="GO" id="GO:0000976">
    <property type="term" value="F:transcription cis-regulatory region binding"/>
    <property type="evidence" value="ECO:0007669"/>
    <property type="project" value="TreeGrafter"/>
</dbReference>
<organism evidence="7 8">
    <name type="scientific">Paraburkholderia antibiotica</name>
    <dbReference type="NCBI Taxonomy" id="2728839"/>
    <lineage>
        <taxon>Bacteria</taxon>
        <taxon>Pseudomonadati</taxon>
        <taxon>Pseudomonadota</taxon>
        <taxon>Betaproteobacteria</taxon>
        <taxon>Burkholderiales</taxon>
        <taxon>Burkholderiaceae</taxon>
        <taxon>Paraburkholderia</taxon>
    </lineage>
</organism>
<feature type="compositionally biased region" description="Basic residues" evidence="5">
    <location>
        <begin position="448"/>
        <end position="461"/>
    </location>
</feature>
<name>A0A7X9ZY66_9BURK</name>
<dbReference type="Gene3D" id="1.10.10.10">
    <property type="entry name" value="Winged helix-like DNA-binding domain superfamily/Winged helix DNA-binding domain"/>
    <property type="match status" value="2"/>
</dbReference>
<protein>
    <submittedName>
        <fullName evidence="7">LysR family transcriptional regulator</fullName>
    </submittedName>
</protein>
<evidence type="ECO:0000256" key="3">
    <source>
        <dbReference type="ARBA" id="ARBA00023125"/>
    </source>
</evidence>
<dbReference type="SUPFAM" id="SSF53850">
    <property type="entry name" value="Periplasmic binding protein-like II"/>
    <property type="match status" value="1"/>
</dbReference>
<feature type="domain" description="HTH lysR-type" evidence="6">
    <location>
        <begin position="110"/>
        <end position="167"/>
    </location>
</feature>
<dbReference type="InterPro" id="IPR036390">
    <property type="entry name" value="WH_DNA-bd_sf"/>
</dbReference>
<evidence type="ECO:0000256" key="1">
    <source>
        <dbReference type="ARBA" id="ARBA00009437"/>
    </source>
</evidence>
<dbReference type="InterPro" id="IPR000847">
    <property type="entry name" value="LysR_HTH_N"/>
</dbReference>